<dbReference type="NCBIfam" id="TIGR01494">
    <property type="entry name" value="ATPase_P-type"/>
    <property type="match status" value="2"/>
</dbReference>
<keyword evidence="3 10" id="KW-0812">Transmembrane</keyword>
<dbReference type="PANTHER" id="PTHR43294:SF20">
    <property type="entry name" value="P-TYPE ATPASE"/>
    <property type="match status" value="1"/>
</dbReference>
<sequence>MINATRDRKNIKTIKENGLAGTGGGQVVETAADRRLDIEEKKANADTAWHSLSVQGVLATLKSSRRGLTGAESGHRMDLFGPNKLAEPETKPKWRLFLEQFTSPLIAVLIVCGIITVFLRHYVDAAAIFVVLLLNAIIGYMQESKADKAVEALSSLATPTTRVMRDGLMQEIDATLLVPGDLVVLESGDRVPADLRLIETVHLRIDEAMLTGESDDAKKDTEAVDADSSLGDRACIAFSGTMVTSGRGQGVVVATGADTELGEINDLVHVEKGLTPLQRILHRTEVGIAVAVILVAVFVFAGGAIINGNATEAFLSAVSLVVASMPEALPIVLTVAMALGVSRMADYNAIVRSLPAVETLGSITVIGSDKTGTLTQNRMTVEQCTLGGGHPVEVSAMNPGGSLAQDDDEARGKAFRALLRAGGLTNEAHRQKEKDGSISYSGDAVDMAMARAADQAGVLDRGDLDAPILAQTPYEPELLHSMTIRRNPDGSLTQYVKGAPDTVMAMCTSMVDERGESAPLDTDAVHSSYAQMGTQGLRVIGVASRTIDPGDNLDDHRRAHDMTFLGLEGMLDPPRPGVREAIAQCSKAGIRVVMITGDHPVTAAAIGRRLGLEHTGRTLTGSEMLDMSDEVLKARLRETSIAARVSPQDKLRIVQALQDDGEVVAVTGDGVNDAPALKAASVGIAMGESGTDVAREASDVVLTDDNFVTITQAVRQGRVTFKAIRGSAFFLLATAAAAMIAVGVNVIAEEPLLFLPLQMLWINFVTNGVQDIALGFEPGSGDELDAPPRSPNEGLLSRVLWVRTAVCGLWMATCILVMFRIGLDRGLNLTVARTMALTLLVLFNFFISMSARSENKLIIQLNPLDNKFLMVASFAALGIHAGAMYLPGVARVLGMAPLTGRQWLICLGIGLTALIFSEGDKLVRMILSKHGYDINGPRPGRISRVRRSIADTLRVER</sequence>
<dbReference type="InterPro" id="IPR004014">
    <property type="entry name" value="ATPase_P-typ_cation-transptr_N"/>
</dbReference>
<feature type="transmembrane region" description="Helical" evidence="10">
    <location>
        <begin position="728"/>
        <end position="748"/>
    </location>
</feature>
<evidence type="ECO:0000256" key="2">
    <source>
        <dbReference type="ARBA" id="ARBA00005675"/>
    </source>
</evidence>
<feature type="transmembrane region" description="Helical" evidence="10">
    <location>
        <begin position="800"/>
        <end position="821"/>
    </location>
</feature>
<accession>A0ABU8ZPW4</accession>
<dbReference type="Pfam" id="PF00690">
    <property type="entry name" value="Cation_ATPase_N"/>
    <property type="match status" value="1"/>
</dbReference>
<evidence type="ECO:0000313" key="13">
    <source>
        <dbReference type="Proteomes" id="UP001373159"/>
    </source>
</evidence>
<organism evidence="12 13">
    <name type="scientific">Bifidobacterium favimelis</name>
    <dbReference type="NCBI Taxonomy" id="3122979"/>
    <lineage>
        <taxon>Bacteria</taxon>
        <taxon>Bacillati</taxon>
        <taxon>Actinomycetota</taxon>
        <taxon>Actinomycetes</taxon>
        <taxon>Bifidobacteriales</taxon>
        <taxon>Bifidobacteriaceae</taxon>
        <taxon>Bifidobacterium</taxon>
    </lineage>
</organism>
<evidence type="ECO:0000256" key="6">
    <source>
        <dbReference type="ARBA" id="ARBA00022967"/>
    </source>
</evidence>
<evidence type="ECO:0000256" key="4">
    <source>
        <dbReference type="ARBA" id="ARBA00022741"/>
    </source>
</evidence>
<dbReference type="InterPro" id="IPR023299">
    <property type="entry name" value="ATPase_P-typ_cyto_dom_N"/>
</dbReference>
<dbReference type="InterPro" id="IPR023298">
    <property type="entry name" value="ATPase_P-typ_TM_dom_sf"/>
</dbReference>
<feature type="domain" description="Cation-transporting P-type ATPase N-terminal" evidence="11">
    <location>
        <begin position="48"/>
        <end position="121"/>
    </location>
</feature>
<dbReference type="SUPFAM" id="SSF81665">
    <property type="entry name" value="Calcium ATPase, transmembrane domain M"/>
    <property type="match status" value="1"/>
</dbReference>
<keyword evidence="13" id="KW-1185">Reference proteome</keyword>
<evidence type="ECO:0000256" key="10">
    <source>
        <dbReference type="SAM" id="Phobius"/>
    </source>
</evidence>
<dbReference type="InterPro" id="IPR008250">
    <property type="entry name" value="ATPase_P-typ_transduc_dom_A_sf"/>
</dbReference>
<dbReference type="SFLD" id="SFLDS00003">
    <property type="entry name" value="Haloacid_Dehalogenase"/>
    <property type="match status" value="1"/>
</dbReference>
<feature type="transmembrane region" description="Helical" evidence="10">
    <location>
        <begin position="868"/>
        <end position="888"/>
    </location>
</feature>
<evidence type="ECO:0000256" key="5">
    <source>
        <dbReference type="ARBA" id="ARBA00022840"/>
    </source>
</evidence>
<dbReference type="InterPro" id="IPR059000">
    <property type="entry name" value="ATPase_P-type_domA"/>
</dbReference>
<dbReference type="Pfam" id="PF00689">
    <property type="entry name" value="Cation_ATPase_C"/>
    <property type="match status" value="1"/>
</dbReference>
<dbReference type="SFLD" id="SFLDG00002">
    <property type="entry name" value="C1.7:_P-type_atpase_like"/>
    <property type="match status" value="1"/>
</dbReference>
<comment type="similarity">
    <text evidence="2">Belongs to the cation transport ATPase (P-type) (TC 3.A.3) family. Type IIA subfamily.</text>
</comment>
<dbReference type="InterPro" id="IPR006068">
    <property type="entry name" value="ATPase_P-typ_cation-transptr_C"/>
</dbReference>
<feature type="transmembrane region" description="Helical" evidence="10">
    <location>
        <begin position="101"/>
        <end position="119"/>
    </location>
</feature>
<evidence type="ECO:0000256" key="8">
    <source>
        <dbReference type="ARBA" id="ARBA00023136"/>
    </source>
</evidence>
<evidence type="ECO:0000313" key="12">
    <source>
        <dbReference type="EMBL" id="MEK0307274.1"/>
    </source>
</evidence>
<keyword evidence="4" id="KW-0547">Nucleotide-binding</keyword>
<dbReference type="Proteomes" id="UP001373159">
    <property type="component" value="Unassembled WGS sequence"/>
</dbReference>
<evidence type="ECO:0000256" key="7">
    <source>
        <dbReference type="ARBA" id="ARBA00022989"/>
    </source>
</evidence>
<dbReference type="InterPro" id="IPR001757">
    <property type="entry name" value="P_typ_ATPase"/>
</dbReference>
<evidence type="ECO:0000256" key="3">
    <source>
        <dbReference type="ARBA" id="ARBA00022692"/>
    </source>
</evidence>
<dbReference type="Pfam" id="PF13246">
    <property type="entry name" value="Cation_ATPase"/>
    <property type="match status" value="1"/>
</dbReference>
<feature type="transmembrane region" description="Helical" evidence="10">
    <location>
        <begin position="125"/>
        <end position="141"/>
    </location>
</feature>
<reference evidence="12 13" key="1">
    <citation type="submission" date="2024-02" db="EMBL/GenBank/DDBJ databases">
        <title>Bifidobacterium honeyensis sp. nov., isolated from the comb honey.</title>
        <authorList>
            <person name="Liu W."/>
            <person name="Li Y."/>
        </authorList>
    </citation>
    <scope>NUCLEOTIDE SEQUENCE [LARGE SCALE GENOMIC DNA]</scope>
    <source>
        <strain evidence="12 13">IMAU50988</strain>
    </source>
</reference>
<keyword evidence="8 10" id="KW-0472">Membrane</keyword>
<dbReference type="SFLD" id="SFLDF00027">
    <property type="entry name" value="p-type_atpase"/>
    <property type="match status" value="1"/>
</dbReference>
<dbReference type="InterPro" id="IPR023214">
    <property type="entry name" value="HAD_sf"/>
</dbReference>
<dbReference type="PRINTS" id="PR00120">
    <property type="entry name" value="HATPASE"/>
</dbReference>
<dbReference type="PANTHER" id="PTHR43294">
    <property type="entry name" value="SODIUM/POTASSIUM-TRANSPORTING ATPASE SUBUNIT ALPHA"/>
    <property type="match status" value="1"/>
</dbReference>
<proteinExistence type="inferred from homology"/>
<dbReference type="EMBL" id="JBANBB010000003">
    <property type="protein sequence ID" value="MEK0307274.1"/>
    <property type="molecule type" value="Genomic_DNA"/>
</dbReference>
<comment type="subcellular location">
    <subcellularLocation>
        <location evidence="1">Cell membrane</location>
        <topology evidence="1">Multi-pass membrane protein</topology>
    </subcellularLocation>
</comment>
<dbReference type="SMART" id="SM00831">
    <property type="entry name" value="Cation_ATPase_N"/>
    <property type="match status" value="1"/>
</dbReference>
<evidence type="ECO:0000259" key="11">
    <source>
        <dbReference type="SMART" id="SM00831"/>
    </source>
</evidence>
<evidence type="ECO:0000256" key="1">
    <source>
        <dbReference type="ARBA" id="ARBA00004651"/>
    </source>
</evidence>
<dbReference type="PRINTS" id="PR00119">
    <property type="entry name" value="CATATPASE"/>
</dbReference>
<comment type="catalytic activity">
    <reaction evidence="9">
        <text>ATP + H2O = ADP + phosphate + H(+)</text>
        <dbReference type="Rhea" id="RHEA:13065"/>
        <dbReference type="ChEBI" id="CHEBI:15377"/>
        <dbReference type="ChEBI" id="CHEBI:15378"/>
        <dbReference type="ChEBI" id="CHEBI:30616"/>
        <dbReference type="ChEBI" id="CHEBI:43474"/>
        <dbReference type="ChEBI" id="CHEBI:456216"/>
    </reaction>
</comment>
<dbReference type="InterPro" id="IPR050510">
    <property type="entry name" value="Cation_transp_ATPase_P-type"/>
</dbReference>
<feature type="transmembrane region" description="Helical" evidence="10">
    <location>
        <begin position="286"/>
        <end position="307"/>
    </location>
</feature>
<protein>
    <submittedName>
        <fullName evidence="12">HAD-IC family P-type ATPase</fullName>
    </submittedName>
</protein>
<dbReference type="InterPro" id="IPR036412">
    <property type="entry name" value="HAD-like_sf"/>
</dbReference>
<evidence type="ECO:0000256" key="9">
    <source>
        <dbReference type="ARBA" id="ARBA00049360"/>
    </source>
</evidence>
<dbReference type="Pfam" id="PF00122">
    <property type="entry name" value="E1-E2_ATPase"/>
    <property type="match status" value="1"/>
</dbReference>
<keyword evidence="6" id="KW-1278">Translocase</keyword>
<keyword evidence="7 10" id="KW-1133">Transmembrane helix</keyword>
<dbReference type="Gene3D" id="3.40.1110.10">
    <property type="entry name" value="Calcium-transporting ATPase, cytoplasmic domain N"/>
    <property type="match status" value="1"/>
</dbReference>
<dbReference type="SUPFAM" id="SSF81653">
    <property type="entry name" value="Calcium ATPase, transduction domain A"/>
    <property type="match status" value="1"/>
</dbReference>
<keyword evidence="5" id="KW-0067">ATP-binding</keyword>
<dbReference type="SUPFAM" id="SSF81660">
    <property type="entry name" value="Metal cation-transporting ATPase, ATP-binding domain N"/>
    <property type="match status" value="1"/>
</dbReference>
<dbReference type="InterPro" id="IPR044492">
    <property type="entry name" value="P_typ_ATPase_HD_dom"/>
</dbReference>
<dbReference type="PROSITE" id="PS00154">
    <property type="entry name" value="ATPASE_E1_E2"/>
    <property type="match status" value="1"/>
</dbReference>
<feature type="transmembrane region" description="Helical" evidence="10">
    <location>
        <begin position="313"/>
        <end position="339"/>
    </location>
</feature>
<comment type="caution">
    <text evidence="12">The sequence shown here is derived from an EMBL/GenBank/DDBJ whole genome shotgun (WGS) entry which is preliminary data.</text>
</comment>
<feature type="transmembrane region" description="Helical" evidence="10">
    <location>
        <begin position="827"/>
        <end position="847"/>
    </location>
</feature>
<name>A0ABU8ZPW4_9BIFI</name>
<dbReference type="Gene3D" id="1.20.1110.10">
    <property type="entry name" value="Calcium-transporting ATPase, transmembrane domain"/>
    <property type="match status" value="1"/>
</dbReference>
<dbReference type="Gene3D" id="3.40.50.1000">
    <property type="entry name" value="HAD superfamily/HAD-like"/>
    <property type="match status" value="1"/>
</dbReference>
<dbReference type="Gene3D" id="2.70.150.10">
    <property type="entry name" value="Calcium-transporting ATPase, cytoplasmic transduction domain A"/>
    <property type="match status" value="1"/>
</dbReference>
<gene>
    <name evidence="12" type="ORF">V8P97_07350</name>
</gene>
<dbReference type="SUPFAM" id="SSF56784">
    <property type="entry name" value="HAD-like"/>
    <property type="match status" value="1"/>
</dbReference>
<dbReference type="RefSeq" id="WP_340470026.1">
    <property type="nucleotide sequence ID" value="NZ_JBANBB010000003.1"/>
</dbReference>
<dbReference type="InterPro" id="IPR018303">
    <property type="entry name" value="ATPase_P-typ_P_site"/>
</dbReference>